<dbReference type="Proteomes" id="UP000282971">
    <property type="component" value="Unassembled WGS sequence"/>
</dbReference>
<dbReference type="OrthoDB" id="9802121at2"/>
<feature type="transmembrane region" description="Helical" evidence="6">
    <location>
        <begin position="45"/>
        <end position="62"/>
    </location>
</feature>
<accession>A0A437M7X0</accession>
<organism evidence="7 8">
    <name type="scientific">Sphingomonas crocodyli</name>
    <dbReference type="NCBI Taxonomy" id="1979270"/>
    <lineage>
        <taxon>Bacteria</taxon>
        <taxon>Pseudomonadati</taxon>
        <taxon>Pseudomonadota</taxon>
        <taxon>Alphaproteobacteria</taxon>
        <taxon>Sphingomonadales</taxon>
        <taxon>Sphingomonadaceae</taxon>
        <taxon>Sphingomonas</taxon>
    </lineage>
</organism>
<keyword evidence="3 6" id="KW-0812">Transmembrane</keyword>
<name>A0A437M7X0_9SPHN</name>
<evidence type="ECO:0000256" key="6">
    <source>
        <dbReference type="SAM" id="Phobius"/>
    </source>
</evidence>
<comment type="caution">
    <text evidence="7">The sequence shown here is derived from an EMBL/GenBank/DDBJ whole genome shotgun (WGS) entry which is preliminary data.</text>
</comment>
<feature type="transmembrane region" description="Helical" evidence="6">
    <location>
        <begin position="94"/>
        <end position="115"/>
    </location>
</feature>
<gene>
    <name evidence="7" type="ORF">EOD43_08120</name>
</gene>
<keyword evidence="4 6" id="KW-1133">Transmembrane helix</keyword>
<sequence>MAKRSGKGDPLGGLLAVAGAVAVIGGAYGSHGATGAAVEWLKTGALYLMVHAIAGLVAIQLGRRGPAGLFLLGGAVFSGTLFAMSFGAPRILGAVTPLGGLAMILGWVWLAIAMLRGR</sequence>
<evidence type="ECO:0000313" key="8">
    <source>
        <dbReference type="Proteomes" id="UP000282971"/>
    </source>
</evidence>
<dbReference type="Pfam" id="PF04241">
    <property type="entry name" value="DUF423"/>
    <property type="match status" value="1"/>
</dbReference>
<dbReference type="GO" id="GO:0016020">
    <property type="term" value="C:membrane"/>
    <property type="evidence" value="ECO:0007669"/>
    <property type="project" value="UniProtKB-SubCell"/>
</dbReference>
<dbReference type="PANTHER" id="PTHR43461:SF1">
    <property type="entry name" value="TRANSMEMBRANE PROTEIN 256"/>
    <property type="match status" value="1"/>
</dbReference>
<evidence type="ECO:0000256" key="4">
    <source>
        <dbReference type="ARBA" id="ARBA00022989"/>
    </source>
</evidence>
<evidence type="ECO:0000256" key="1">
    <source>
        <dbReference type="ARBA" id="ARBA00004141"/>
    </source>
</evidence>
<dbReference type="AlphaFoldDB" id="A0A437M7X0"/>
<comment type="similarity">
    <text evidence="2">Belongs to the UPF0382 family.</text>
</comment>
<evidence type="ECO:0000256" key="5">
    <source>
        <dbReference type="ARBA" id="ARBA00023136"/>
    </source>
</evidence>
<keyword evidence="8" id="KW-1185">Reference proteome</keyword>
<dbReference type="InterPro" id="IPR006696">
    <property type="entry name" value="DUF423"/>
</dbReference>
<evidence type="ECO:0000256" key="2">
    <source>
        <dbReference type="ARBA" id="ARBA00009694"/>
    </source>
</evidence>
<comment type="subcellular location">
    <subcellularLocation>
        <location evidence="1">Membrane</location>
        <topology evidence="1">Multi-pass membrane protein</topology>
    </subcellularLocation>
</comment>
<keyword evidence="5 6" id="KW-0472">Membrane</keyword>
<evidence type="ECO:0000256" key="3">
    <source>
        <dbReference type="ARBA" id="ARBA00022692"/>
    </source>
</evidence>
<reference evidence="7 8" key="1">
    <citation type="submission" date="2019-01" db="EMBL/GenBank/DDBJ databases">
        <authorList>
            <person name="Chen W.-M."/>
        </authorList>
    </citation>
    <scope>NUCLEOTIDE SEQUENCE [LARGE SCALE GENOMIC DNA]</scope>
    <source>
        <strain evidence="7 8">CCP-7</strain>
    </source>
</reference>
<dbReference type="RefSeq" id="WP_127742819.1">
    <property type="nucleotide sequence ID" value="NZ_SACN01000001.1"/>
</dbReference>
<protein>
    <submittedName>
        <fullName evidence="7">DUF423 domain-containing protein</fullName>
    </submittedName>
</protein>
<dbReference type="PANTHER" id="PTHR43461">
    <property type="entry name" value="TRANSMEMBRANE PROTEIN 256"/>
    <property type="match status" value="1"/>
</dbReference>
<feature type="transmembrane region" description="Helical" evidence="6">
    <location>
        <begin position="69"/>
        <end position="88"/>
    </location>
</feature>
<proteinExistence type="inferred from homology"/>
<evidence type="ECO:0000313" key="7">
    <source>
        <dbReference type="EMBL" id="RVT93818.1"/>
    </source>
</evidence>
<dbReference type="EMBL" id="SACN01000001">
    <property type="protein sequence ID" value="RVT93818.1"/>
    <property type="molecule type" value="Genomic_DNA"/>
</dbReference>